<dbReference type="InterPro" id="IPR001162">
    <property type="entry name" value="UvrC_RNase_H_dom"/>
</dbReference>
<evidence type="ECO:0000313" key="8">
    <source>
        <dbReference type="EMBL" id="CAF1608184.1"/>
    </source>
</evidence>
<name>A0A816BCC7_9BILA</name>
<dbReference type="InterPro" id="IPR038476">
    <property type="entry name" value="UvrC_RNase_H_dom_sf"/>
</dbReference>
<evidence type="ECO:0000313" key="10">
    <source>
        <dbReference type="Proteomes" id="UP000663829"/>
    </source>
</evidence>
<evidence type="ECO:0008006" key="11">
    <source>
        <dbReference type="Google" id="ProtNLM"/>
    </source>
</evidence>
<evidence type="ECO:0000259" key="6">
    <source>
        <dbReference type="PROSITE" id="PS50164"/>
    </source>
</evidence>
<dbReference type="PANTHER" id="PTHR30562:SF1">
    <property type="entry name" value="UVRABC SYSTEM PROTEIN C"/>
    <property type="match status" value="1"/>
</dbReference>
<keyword evidence="2" id="KW-0227">DNA damage</keyword>
<gene>
    <name evidence="8" type="ORF">GPM918_LOCUS42899</name>
    <name evidence="9" type="ORF">SRO942_LOCUS44251</name>
</gene>
<dbReference type="InterPro" id="IPR050066">
    <property type="entry name" value="UvrABC_protein_C"/>
</dbReference>
<dbReference type="InterPro" id="IPR000305">
    <property type="entry name" value="GIY-YIG_endonuc"/>
</dbReference>
<dbReference type="EMBL" id="CAJOBC010104014">
    <property type="protein sequence ID" value="CAF4489405.1"/>
    <property type="molecule type" value="Genomic_DNA"/>
</dbReference>
<keyword evidence="4" id="KW-0267">Excision nuclease</keyword>
<dbReference type="FunFam" id="3.40.1440.10:FF:000001">
    <property type="entry name" value="UvrABC system protein C"/>
    <property type="match status" value="1"/>
</dbReference>
<dbReference type="Pfam" id="PF08459">
    <property type="entry name" value="UvrC_RNaseH_dom"/>
    <property type="match status" value="1"/>
</dbReference>
<dbReference type="Proteomes" id="UP000663829">
    <property type="component" value="Unassembled WGS sequence"/>
</dbReference>
<keyword evidence="10" id="KW-1185">Reference proteome</keyword>
<evidence type="ECO:0000256" key="1">
    <source>
        <dbReference type="ARBA" id="ARBA00022490"/>
    </source>
</evidence>
<proteinExistence type="predicted"/>
<dbReference type="GO" id="GO:0009381">
    <property type="term" value="F:excinuclease ABC activity"/>
    <property type="evidence" value="ECO:0007669"/>
    <property type="project" value="InterPro"/>
</dbReference>
<dbReference type="EMBL" id="CAJNOQ010037367">
    <property type="protein sequence ID" value="CAF1608184.1"/>
    <property type="molecule type" value="Genomic_DNA"/>
</dbReference>
<dbReference type="InterPro" id="IPR047296">
    <property type="entry name" value="GIY-YIG_UvrC_Cho"/>
</dbReference>
<keyword evidence="5" id="KW-0234">DNA repair</keyword>
<accession>A0A816BCC7</accession>
<dbReference type="Gene3D" id="3.30.420.340">
    <property type="entry name" value="UvrC, RNAse H endonuclease domain"/>
    <property type="match status" value="1"/>
</dbReference>
<protein>
    <recommendedName>
        <fullName evidence="11">Excinuclease ABC subunit C</fullName>
    </recommendedName>
</protein>
<dbReference type="SMART" id="SM00465">
    <property type="entry name" value="GIYc"/>
    <property type="match status" value="1"/>
</dbReference>
<dbReference type="AlphaFoldDB" id="A0A816BCC7"/>
<dbReference type="CDD" id="cd10434">
    <property type="entry name" value="GIY-YIG_UvrC_Cho"/>
    <property type="match status" value="1"/>
</dbReference>
<evidence type="ECO:0000256" key="2">
    <source>
        <dbReference type="ARBA" id="ARBA00022763"/>
    </source>
</evidence>
<reference evidence="8" key="1">
    <citation type="submission" date="2021-02" db="EMBL/GenBank/DDBJ databases">
        <authorList>
            <person name="Nowell W R."/>
        </authorList>
    </citation>
    <scope>NUCLEOTIDE SEQUENCE</scope>
</reference>
<dbReference type="PROSITE" id="PS50164">
    <property type="entry name" value="GIY_YIG"/>
    <property type="match status" value="1"/>
</dbReference>
<dbReference type="GO" id="GO:0006289">
    <property type="term" value="P:nucleotide-excision repair"/>
    <property type="evidence" value="ECO:0007669"/>
    <property type="project" value="InterPro"/>
</dbReference>
<comment type="caution">
    <text evidence="8">The sequence shown here is derived from an EMBL/GenBank/DDBJ whole genome shotgun (WGS) entry which is preliminary data.</text>
</comment>
<evidence type="ECO:0000256" key="5">
    <source>
        <dbReference type="ARBA" id="ARBA00023204"/>
    </source>
</evidence>
<dbReference type="Proteomes" id="UP000681722">
    <property type="component" value="Unassembled WGS sequence"/>
</dbReference>
<dbReference type="PANTHER" id="PTHR30562">
    <property type="entry name" value="UVRC/OXIDOREDUCTASE"/>
    <property type="match status" value="1"/>
</dbReference>
<feature type="domain" description="GIY-YIG" evidence="6">
    <location>
        <begin position="16"/>
        <end position="94"/>
    </location>
</feature>
<evidence type="ECO:0000256" key="4">
    <source>
        <dbReference type="ARBA" id="ARBA00022881"/>
    </source>
</evidence>
<dbReference type="SUPFAM" id="SSF82771">
    <property type="entry name" value="GIY-YIG endonuclease"/>
    <property type="match status" value="1"/>
</dbReference>
<dbReference type="Pfam" id="PF01541">
    <property type="entry name" value="GIY-YIG"/>
    <property type="match status" value="1"/>
</dbReference>
<dbReference type="PROSITE" id="PS50165">
    <property type="entry name" value="UVRC"/>
    <property type="match status" value="1"/>
</dbReference>
<feature type="domain" description="UvrC family homology region profile" evidence="7">
    <location>
        <begin position="249"/>
        <end position="364"/>
    </location>
</feature>
<evidence type="ECO:0000259" key="7">
    <source>
        <dbReference type="PROSITE" id="PS50165"/>
    </source>
</evidence>
<evidence type="ECO:0000256" key="3">
    <source>
        <dbReference type="ARBA" id="ARBA00022769"/>
    </source>
</evidence>
<evidence type="ECO:0000313" key="9">
    <source>
        <dbReference type="EMBL" id="CAF4489405.1"/>
    </source>
</evidence>
<keyword evidence="3" id="KW-0228">DNA excision</keyword>
<sequence>MIKKVKTIEDLADLSGLPGVYIFKDCTKGVIYVGKAKDLKKRVSSYFKTQEPDSKIQHLIKEHASIDYVQTKNETEALLLEAQLIRQFQPKYNTLLKSGSPFLYFEITSEQIPKLNLVTQQANKKSIYFGPFLYKAKTRHVFEFILRKFKLKICKLKIKQGCLDYHLGKCAGACLENFDLNDYMIRIELVKKLLSAEYDDVKKFLLEQIKSYNQQLEFEKSKNINEYMENLESIFDTLDLDYSEEEVIKFAKKTKENNQAIVFKKGLEELQVLLSLEKPPKSIDCFDISHFQGKWIVGSCIRFTEGIPDKKNFRKFKIQTLIDQNDYAALQEIVTRRYRNIEDLPDVVLIDGGKGQLNAVKDLFPQAHFISIAKREETLFSPNFRNGIILDPQTNIGALIIALRNYAHHFAIFYHKNFRGKTFLDR</sequence>
<dbReference type="OrthoDB" id="3735at2759"/>
<dbReference type="Gene3D" id="3.40.1440.10">
    <property type="entry name" value="GIY-YIG endonuclease"/>
    <property type="match status" value="1"/>
</dbReference>
<organism evidence="8 10">
    <name type="scientific">Didymodactylos carnosus</name>
    <dbReference type="NCBI Taxonomy" id="1234261"/>
    <lineage>
        <taxon>Eukaryota</taxon>
        <taxon>Metazoa</taxon>
        <taxon>Spiralia</taxon>
        <taxon>Gnathifera</taxon>
        <taxon>Rotifera</taxon>
        <taxon>Eurotatoria</taxon>
        <taxon>Bdelloidea</taxon>
        <taxon>Philodinida</taxon>
        <taxon>Philodinidae</taxon>
        <taxon>Didymodactylos</taxon>
    </lineage>
</organism>
<dbReference type="InterPro" id="IPR035901">
    <property type="entry name" value="GIY-YIG_endonuc_sf"/>
</dbReference>
<keyword evidence="1" id="KW-0963">Cytoplasm</keyword>
<dbReference type="GO" id="GO:0009380">
    <property type="term" value="C:excinuclease repair complex"/>
    <property type="evidence" value="ECO:0007669"/>
    <property type="project" value="TreeGrafter"/>
</dbReference>